<evidence type="ECO:0000313" key="2">
    <source>
        <dbReference type="EMBL" id="RED52714.1"/>
    </source>
</evidence>
<sequence length="62" mass="6987">MYALIKMLSDRVPTASVLVNAALSAIVPWIVYTINRALHRYGDPAWKRGEQTGEKRNEQGTE</sequence>
<keyword evidence="1" id="KW-0812">Transmembrane</keyword>
<evidence type="ECO:0000256" key="1">
    <source>
        <dbReference type="SAM" id="Phobius"/>
    </source>
</evidence>
<reference evidence="2 3" key="1">
    <citation type="submission" date="2018-07" db="EMBL/GenBank/DDBJ databases">
        <title>Genomic Encyclopedia of Type Strains, Phase III (KMG-III): the genomes of soil and plant-associated and newly described type strains.</title>
        <authorList>
            <person name="Whitman W."/>
        </authorList>
    </citation>
    <scope>NUCLEOTIDE SEQUENCE [LARGE SCALE GENOMIC DNA]</scope>
    <source>
        <strain evidence="2 3">CECT 7287</strain>
    </source>
</reference>
<keyword evidence="3" id="KW-1185">Reference proteome</keyword>
<dbReference type="AlphaFoldDB" id="A0A3D9HT78"/>
<comment type="caution">
    <text evidence="2">The sequence shown here is derived from an EMBL/GenBank/DDBJ whole genome shotgun (WGS) entry which is preliminary data.</text>
</comment>
<keyword evidence="1" id="KW-1133">Transmembrane helix</keyword>
<dbReference type="EMBL" id="QRDZ01000056">
    <property type="protein sequence ID" value="RED52714.1"/>
    <property type="molecule type" value="Genomic_DNA"/>
</dbReference>
<dbReference type="Proteomes" id="UP000256977">
    <property type="component" value="Unassembled WGS sequence"/>
</dbReference>
<organism evidence="2 3">
    <name type="scientific">Cohnella phaseoli</name>
    <dbReference type="NCBI Taxonomy" id="456490"/>
    <lineage>
        <taxon>Bacteria</taxon>
        <taxon>Bacillati</taxon>
        <taxon>Bacillota</taxon>
        <taxon>Bacilli</taxon>
        <taxon>Bacillales</taxon>
        <taxon>Paenibacillaceae</taxon>
        <taxon>Cohnella</taxon>
    </lineage>
</organism>
<gene>
    <name evidence="2" type="ORF">DFP98_1569</name>
</gene>
<keyword evidence="1" id="KW-0472">Membrane</keyword>
<accession>A0A3D9HT78</accession>
<dbReference type="OrthoDB" id="2666359at2"/>
<dbReference type="RefSeq" id="WP_116065734.1">
    <property type="nucleotide sequence ID" value="NZ_QRDZ01000056.1"/>
</dbReference>
<name>A0A3D9HT78_9BACL</name>
<proteinExistence type="predicted"/>
<feature type="transmembrane region" description="Helical" evidence="1">
    <location>
        <begin position="12"/>
        <end position="32"/>
    </location>
</feature>
<evidence type="ECO:0000313" key="3">
    <source>
        <dbReference type="Proteomes" id="UP000256977"/>
    </source>
</evidence>
<protein>
    <submittedName>
        <fullName evidence="2">Uncharacterized protein</fullName>
    </submittedName>
</protein>